<dbReference type="SUPFAM" id="SSF53822">
    <property type="entry name" value="Periplasmic binding protein-like I"/>
    <property type="match status" value="1"/>
</dbReference>
<dbReference type="Pfam" id="PF01094">
    <property type="entry name" value="ANF_receptor"/>
    <property type="match status" value="1"/>
</dbReference>
<dbReference type="InterPro" id="IPR018247">
    <property type="entry name" value="EF_Hand_1_Ca_BS"/>
</dbReference>
<evidence type="ECO:0000259" key="13">
    <source>
        <dbReference type="PROSITE" id="PS50222"/>
    </source>
</evidence>
<evidence type="ECO:0000256" key="8">
    <source>
        <dbReference type="PROSITE-ProRule" id="PRU10141"/>
    </source>
</evidence>
<feature type="region of interest" description="Disordered" evidence="10">
    <location>
        <begin position="1054"/>
        <end position="1084"/>
    </location>
</feature>
<evidence type="ECO:0000256" key="9">
    <source>
        <dbReference type="SAM" id="Coils"/>
    </source>
</evidence>
<evidence type="ECO:0000256" key="3">
    <source>
        <dbReference type="ARBA" id="ARBA00022741"/>
    </source>
</evidence>
<keyword evidence="5 11" id="KW-1133">Transmembrane helix</keyword>
<gene>
    <name evidence="14" type="ORF">TeGR_g520</name>
</gene>
<evidence type="ECO:0000259" key="12">
    <source>
        <dbReference type="PROSITE" id="PS50011"/>
    </source>
</evidence>
<dbReference type="Gene3D" id="3.40.50.2300">
    <property type="match status" value="2"/>
</dbReference>
<dbReference type="InterPro" id="IPR011009">
    <property type="entry name" value="Kinase-like_dom_sf"/>
</dbReference>
<dbReference type="InterPro" id="IPR001828">
    <property type="entry name" value="ANF_lig-bd_rcpt"/>
</dbReference>
<feature type="region of interest" description="Disordered" evidence="10">
    <location>
        <begin position="904"/>
        <end position="923"/>
    </location>
</feature>
<dbReference type="PROSITE" id="PS00018">
    <property type="entry name" value="EF_HAND_1"/>
    <property type="match status" value="1"/>
</dbReference>
<keyword evidence="3 8" id="KW-0547">Nucleotide-binding</keyword>
<evidence type="ECO:0000256" key="4">
    <source>
        <dbReference type="ARBA" id="ARBA00022840"/>
    </source>
</evidence>
<dbReference type="InterPro" id="IPR051681">
    <property type="entry name" value="Ser/Thr_Kinases-Pseudokinases"/>
</dbReference>
<evidence type="ECO:0000256" key="5">
    <source>
        <dbReference type="ARBA" id="ARBA00022989"/>
    </source>
</evidence>
<dbReference type="PROSITE" id="PS00107">
    <property type="entry name" value="PROTEIN_KINASE_ATP"/>
    <property type="match status" value="1"/>
</dbReference>
<dbReference type="InterPro" id="IPR017441">
    <property type="entry name" value="Protein_kinase_ATP_BS"/>
</dbReference>
<evidence type="ECO:0000256" key="11">
    <source>
        <dbReference type="SAM" id="Phobius"/>
    </source>
</evidence>
<evidence type="ECO:0000256" key="10">
    <source>
        <dbReference type="SAM" id="MobiDB-lite"/>
    </source>
</evidence>
<evidence type="ECO:0000256" key="6">
    <source>
        <dbReference type="ARBA" id="ARBA00023136"/>
    </source>
</evidence>
<feature type="compositionally biased region" description="Acidic residues" evidence="10">
    <location>
        <begin position="908"/>
        <end position="923"/>
    </location>
</feature>
<dbReference type="Proteomes" id="UP001165060">
    <property type="component" value="Unassembled WGS sequence"/>
</dbReference>
<keyword evidence="9" id="KW-0175">Coiled coil</keyword>
<organism evidence="14 15">
    <name type="scientific">Tetraparma gracilis</name>
    <dbReference type="NCBI Taxonomy" id="2962635"/>
    <lineage>
        <taxon>Eukaryota</taxon>
        <taxon>Sar</taxon>
        <taxon>Stramenopiles</taxon>
        <taxon>Ochrophyta</taxon>
        <taxon>Bolidophyceae</taxon>
        <taxon>Parmales</taxon>
        <taxon>Triparmaceae</taxon>
        <taxon>Tetraparma</taxon>
    </lineage>
</organism>
<comment type="subcellular location">
    <subcellularLocation>
        <location evidence="1">Membrane</location>
    </subcellularLocation>
</comment>
<dbReference type="PROSITE" id="PS00108">
    <property type="entry name" value="PROTEIN_KINASE_ST"/>
    <property type="match status" value="1"/>
</dbReference>
<keyword evidence="6 11" id="KW-0472">Membrane</keyword>
<feature type="domain" description="Protein kinase" evidence="12">
    <location>
        <begin position="579"/>
        <end position="866"/>
    </location>
</feature>
<accession>A0ABQ6MHX2</accession>
<feature type="coiled-coil region" evidence="9">
    <location>
        <begin position="997"/>
        <end position="1025"/>
    </location>
</feature>
<dbReference type="PROSITE" id="PS50011">
    <property type="entry name" value="PROTEIN_KINASE_DOM"/>
    <property type="match status" value="1"/>
</dbReference>
<protein>
    <recommendedName>
        <fullName evidence="16">Guanylate cyclase</fullName>
    </recommendedName>
</protein>
<evidence type="ECO:0000256" key="7">
    <source>
        <dbReference type="ARBA" id="ARBA00024334"/>
    </source>
</evidence>
<dbReference type="EMBL" id="BRYB01002846">
    <property type="protein sequence ID" value="GMI26363.1"/>
    <property type="molecule type" value="Genomic_DNA"/>
</dbReference>
<dbReference type="SUPFAM" id="SSF56112">
    <property type="entry name" value="Protein kinase-like (PK-like)"/>
    <property type="match status" value="1"/>
</dbReference>
<keyword evidence="15" id="KW-1185">Reference proteome</keyword>
<feature type="transmembrane region" description="Helical" evidence="11">
    <location>
        <begin position="479"/>
        <end position="500"/>
    </location>
</feature>
<dbReference type="SMART" id="SM00220">
    <property type="entry name" value="S_TKc"/>
    <property type="match status" value="1"/>
</dbReference>
<dbReference type="Pfam" id="PF00069">
    <property type="entry name" value="Pkinase"/>
    <property type="match status" value="1"/>
</dbReference>
<dbReference type="Gene3D" id="1.10.510.10">
    <property type="entry name" value="Transferase(Phosphotransferase) domain 1"/>
    <property type="match status" value="1"/>
</dbReference>
<dbReference type="InterPro" id="IPR002048">
    <property type="entry name" value="EF_hand_dom"/>
</dbReference>
<feature type="coiled-coil region" evidence="9">
    <location>
        <begin position="506"/>
        <end position="564"/>
    </location>
</feature>
<feature type="compositionally biased region" description="Acidic residues" evidence="10">
    <location>
        <begin position="1072"/>
        <end position="1084"/>
    </location>
</feature>
<evidence type="ECO:0008006" key="16">
    <source>
        <dbReference type="Google" id="ProtNLM"/>
    </source>
</evidence>
<feature type="binding site" evidence="8">
    <location>
        <position position="606"/>
    </location>
    <ligand>
        <name>ATP</name>
        <dbReference type="ChEBI" id="CHEBI:30616"/>
    </ligand>
</feature>
<comment type="similarity">
    <text evidence="7">Belongs to the protein kinase superfamily. Ser/Thr protein kinase family. CDPK subfamily.</text>
</comment>
<keyword evidence="2 11" id="KW-0812">Transmembrane</keyword>
<dbReference type="PROSITE" id="PS50222">
    <property type="entry name" value="EF_HAND_2"/>
    <property type="match status" value="1"/>
</dbReference>
<dbReference type="InterPro" id="IPR000719">
    <property type="entry name" value="Prot_kinase_dom"/>
</dbReference>
<dbReference type="PANTHER" id="PTHR44329">
    <property type="entry name" value="SERINE/THREONINE-PROTEIN KINASE TNNI3K-RELATED"/>
    <property type="match status" value="1"/>
</dbReference>
<evidence type="ECO:0000256" key="1">
    <source>
        <dbReference type="ARBA" id="ARBA00004370"/>
    </source>
</evidence>
<comment type="caution">
    <text evidence="14">The sequence shown here is derived from an EMBL/GenBank/DDBJ whole genome shotgun (WGS) entry which is preliminary data.</text>
</comment>
<dbReference type="InterPro" id="IPR008271">
    <property type="entry name" value="Ser/Thr_kinase_AS"/>
</dbReference>
<name>A0ABQ6MHX2_9STRA</name>
<reference evidence="14 15" key="1">
    <citation type="journal article" date="2023" name="Commun. Biol.">
        <title>Genome analysis of Parmales, the sister group of diatoms, reveals the evolutionary specialization of diatoms from phago-mixotrophs to photoautotrophs.</title>
        <authorList>
            <person name="Ban H."/>
            <person name="Sato S."/>
            <person name="Yoshikawa S."/>
            <person name="Yamada K."/>
            <person name="Nakamura Y."/>
            <person name="Ichinomiya M."/>
            <person name="Sato N."/>
            <person name="Blanc-Mathieu R."/>
            <person name="Endo H."/>
            <person name="Kuwata A."/>
            <person name="Ogata H."/>
        </authorList>
    </citation>
    <scope>NUCLEOTIDE SEQUENCE [LARGE SCALE GENOMIC DNA]</scope>
</reference>
<proteinExistence type="inferred from homology"/>
<evidence type="ECO:0000256" key="2">
    <source>
        <dbReference type="ARBA" id="ARBA00022692"/>
    </source>
</evidence>
<evidence type="ECO:0000313" key="15">
    <source>
        <dbReference type="Proteomes" id="UP001165060"/>
    </source>
</evidence>
<evidence type="ECO:0000313" key="14">
    <source>
        <dbReference type="EMBL" id="GMI26363.1"/>
    </source>
</evidence>
<keyword evidence="4 8" id="KW-0067">ATP-binding</keyword>
<feature type="domain" description="EF-hand" evidence="13">
    <location>
        <begin position="956"/>
        <end position="991"/>
    </location>
</feature>
<sequence>MPTLNLGLMFPIFSTSGSYLPPKHNRLVGSLMAIAEVNAASAGPLSAVSISYEVLDSRASSGAALQSALRLATAAFDGAGADLVVGPSSSSPALNSQLILKTYGIPQVAYSATSPDLSDDTEYPTFFRTAPSDAFQASALVSFIVSLGLSAAPVCIVNGLDSYSSKGALAFSAAARAAGLAVAYAAEVPENPSPDQVDEAAQHVARERCAVVFCIAQAPAAGAIARAAAQRGALGPRSSRLWLWPDAVTGALDTVMAVARTPATLQSGAEVPAAPGDVLRGSVGSIPMSPAGPLHEQFLRSYGQRASTRSACGGTDVPETAGCPCAAEADSAGSPLFAFDVDGDPGTPRICAGFNSTDEPNIYSYYAYDAVLSAAHAAASLETVTREGLLGALHEVSFEGVTGHVEFAENGDRELGVGYAFLNNDGTEFIELGKWDAESGLVFNENTGVEDVIFSTASGGMIDLDAWGGGSDWDQRVIIALWVIFGLGTAIIAGLSYWGFKKKKQLRRMSNANKAVEMTLLETKEEQKHLEEEVEVLQFNLRKKEHSEEELEVMKRAMEDLSRERQDELRGVLINSKDVKVECLLGKGGFGVVNLANYKGTQVAMKQLLSINDENVMRFRFECFLMKGLRHPNIVKLIGVCWDSDMFACCLEFVENGSLEDWLRKSWGKTHSVLKWKNQLFVTALQTAEAMQYLHNERYWSEDSGAWCECIIHRDLKPDNMLMSKDWNVKLTDFGEARAVEVNKTMTSVGTPIYVAPEVMRANRYDSKADVYSYAICLVAMIRGERNINEFYMQALKKQMKRKSVDELGVSILNTRMYNKGWRPLLPLSFCETYPLLTRLIHDCWQKEPSLRPDFDSITRELQGDIRDEVRAAFEPEIGLLSEEDDMVYRNRLKGVAGQHGKRLSFISEEDEEEEEEEDDDNQVAELEARLENMGGMVRKQEDEIRGLQKKVVELEVLEPMRELMGALDTDGNGKLDAEELAAAKSLIASMKLPEALGKLEEVKRDEEVARLKLEEEREEEMRRRHEGVLRKLDERKRLRAGLAKEEVEVVEEEVDVEAGEAQPLVSVAGGEEGEEEESADNRV</sequence>
<dbReference type="InterPro" id="IPR028082">
    <property type="entry name" value="Peripla_BP_I"/>
</dbReference>